<name>A0A8H5CS56_9AGAR</name>
<evidence type="ECO:0000313" key="3">
    <source>
        <dbReference type="Proteomes" id="UP000559027"/>
    </source>
</evidence>
<comment type="caution">
    <text evidence="2">The sequence shown here is derived from an EMBL/GenBank/DDBJ whole genome shotgun (WGS) entry which is preliminary data.</text>
</comment>
<protein>
    <submittedName>
        <fullName evidence="2">Uncharacterized protein</fullName>
    </submittedName>
</protein>
<reference evidence="2 3" key="1">
    <citation type="journal article" date="2020" name="ISME J.">
        <title>Uncovering the hidden diversity of litter-decomposition mechanisms in mushroom-forming fungi.</title>
        <authorList>
            <person name="Floudas D."/>
            <person name="Bentzer J."/>
            <person name="Ahren D."/>
            <person name="Johansson T."/>
            <person name="Persson P."/>
            <person name="Tunlid A."/>
        </authorList>
    </citation>
    <scope>NUCLEOTIDE SEQUENCE [LARGE SCALE GENOMIC DNA]</scope>
    <source>
        <strain evidence="2 3">CBS 146.42</strain>
    </source>
</reference>
<evidence type="ECO:0000313" key="2">
    <source>
        <dbReference type="EMBL" id="KAF5346058.1"/>
    </source>
</evidence>
<proteinExistence type="predicted"/>
<evidence type="ECO:0000256" key="1">
    <source>
        <dbReference type="SAM" id="MobiDB-lite"/>
    </source>
</evidence>
<organism evidence="2 3">
    <name type="scientific">Leucocoprinus leucothites</name>
    <dbReference type="NCBI Taxonomy" id="201217"/>
    <lineage>
        <taxon>Eukaryota</taxon>
        <taxon>Fungi</taxon>
        <taxon>Dikarya</taxon>
        <taxon>Basidiomycota</taxon>
        <taxon>Agaricomycotina</taxon>
        <taxon>Agaricomycetes</taxon>
        <taxon>Agaricomycetidae</taxon>
        <taxon>Agaricales</taxon>
        <taxon>Agaricineae</taxon>
        <taxon>Agaricaceae</taxon>
        <taxon>Leucocoprinus</taxon>
    </lineage>
</organism>
<sequence length="298" mass="32659">MALDGPWTITHVFTMPLPGAHAGVLQLEPQLSMCLSQKPRLWMATRPVYGRKIGSSISPSIGSCPTFPPSPPPPQPPSQTPVACTRTGSITAFISAPLESIQDELEESESSGFLQVPHTGLECEGQLRSPQRHRGSHIKRQRGYLQKIRETLRFAAMPNLKLEITILEMYVIPTPYRSPTDMDDVMACLLNRSISQARFNRAPPSLVASTPLDLSLGPHTRPPTDTPVGDEPLNDDIPTTLPLPNERLTDPIAWPVPRSQSTHLSAAHARTSLKDENLVKPTDSASSTRAFRHLPMPA</sequence>
<accession>A0A8H5CS56</accession>
<feature type="compositionally biased region" description="Pro residues" evidence="1">
    <location>
        <begin position="66"/>
        <end position="79"/>
    </location>
</feature>
<feature type="region of interest" description="Disordered" evidence="1">
    <location>
        <begin position="210"/>
        <end position="288"/>
    </location>
</feature>
<keyword evidence="3" id="KW-1185">Reference proteome</keyword>
<dbReference type="EMBL" id="JAACJO010000036">
    <property type="protein sequence ID" value="KAF5346058.1"/>
    <property type="molecule type" value="Genomic_DNA"/>
</dbReference>
<feature type="region of interest" description="Disordered" evidence="1">
    <location>
        <begin position="60"/>
        <end position="82"/>
    </location>
</feature>
<dbReference type="AlphaFoldDB" id="A0A8H5CS56"/>
<gene>
    <name evidence="2" type="ORF">D9756_010800</name>
</gene>
<dbReference type="Proteomes" id="UP000559027">
    <property type="component" value="Unassembled WGS sequence"/>
</dbReference>